<protein>
    <submittedName>
        <fullName evidence="2">DUF1345 domain-containing protein</fullName>
    </submittedName>
</protein>
<gene>
    <name evidence="2" type="ORF">PY32053_01315</name>
</gene>
<dbReference type="InterPro" id="IPR009781">
    <property type="entry name" value="DUF1345"/>
</dbReference>
<keyword evidence="1" id="KW-0812">Transmembrane</keyword>
<dbReference type="EMBL" id="CP031078">
    <property type="protein sequence ID" value="AYF00952.1"/>
    <property type="molecule type" value="Genomic_DNA"/>
</dbReference>
<evidence type="ECO:0000313" key="3">
    <source>
        <dbReference type="Proteomes" id="UP000272010"/>
    </source>
</evidence>
<evidence type="ECO:0000313" key="2">
    <source>
        <dbReference type="EMBL" id="AYF00952.1"/>
    </source>
</evidence>
<accession>A0A386UM50</accession>
<feature type="transmembrane region" description="Helical" evidence="1">
    <location>
        <begin position="12"/>
        <end position="30"/>
    </location>
</feature>
<keyword evidence="1" id="KW-1133">Transmembrane helix</keyword>
<dbReference type="Proteomes" id="UP000272010">
    <property type="component" value="Chromosome"/>
</dbReference>
<sequence>MIGDLRRHLRFLMAFGLGMVAGMLAFRMAWLDRLLIFADVFCLAYLVLVALMMRRMTVRDLHRHADDDDEGMRLIVPLAVGVVVLSLFAIHMTLRDPSGGFSLRPALAILSVPLGWAMIHTVMAFHYASLWHAPAPGGGLARGLEFPGQGKGELAGIWDFIYYSFTLGMTAQTSDVAVTSTALRRVTIVHSGLSFFYNAVLVALTVNAAVSLGQ</sequence>
<dbReference type="AlphaFoldDB" id="A0A386UM50"/>
<feature type="transmembrane region" description="Helical" evidence="1">
    <location>
        <begin position="74"/>
        <end position="94"/>
    </location>
</feature>
<evidence type="ECO:0000256" key="1">
    <source>
        <dbReference type="SAM" id="Phobius"/>
    </source>
</evidence>
<feature type="transmembrane region" description="Helical" evidence="1">
    <location>
        <begin position="195"/>
        <end position="213"/>
    </location>
</feature>
<dbReference type="RefSeq" id="WP_120441303.1">
    <property type="nucleotide sequence ID" value="NZ_CP031078.1"/>
</dbReference>
<reference evidence="3" key="1">
    <citation type="submission" date="2018-07" db="EMBL/GenBank/DDBJ databases">
        <title>Genome Structure of the Opportunistic Pathogen Paracoccus yeei (Alphaproteobacteria) and Identification of Putative Virulence Factors.</title>
        <authorList>
            <person name="Lasek R."/>
            <person name="Szuplewska M."/>
            <person name="Mitura M."/>
            <person name="Decewicz P."/>
            <person name="Chmielowska C."/>
            <person name="Pawlot A."/>
            <person name="Sentkowska D."/>
            <person name="Czarnecki J."/>
            <person name="Bartosik D."/>
        </authorList>
    </citation>
    <scope>NUCLEOTIDE SEQUENCE [LARGE SCALE GENOMIC DNA]</scope>
    <source>
        <strain evidence="3">CCUG 32053</strain>
    </source>
</reference>
<feature type="transmembrane region" description="Helical" evidence="1">
    <location>
        <begin position="106"/>
        <end position="128"/>
    </location>
</feature>
<proteinExistence type="predicted"/>
<feature type="transmembrane region" description="Helical" evidence="1">
    <location>
        <begin position="36"/>
        <end position="53"/>
    </location>
</feature>
<name>A0A386UM50_9RHOB</name>
<organism evidence="2 3">
    <name type="scientific">Paracoccus yeei</name>
    <dbReference type="NCBI Taxonomy" id="147645"/>
    <lineage>
        <taxon>Bacteria</taxon>
        <taxon>Pseudomonadati</taxon>
        <taxon>Pseudomonadota</taxon>
        <taxon>Alphaproteobacteria</taxon>
        <taxon>Rhodobacterales</taxon>
        <taxon>Paracoccaceae</taxon>
        <taxon>Paracoccus</taxon>
    </lineage>
</organism>
<dbReference type="Pfam" id="PF07077">
    <property type="entry name" value="DUF1345"/>
    <property type="match status" value="1"/>
</dbReference>
<keyword evidence="1" id="KW-0472">Membrane</keyword>